<dbReference type="PANTHER" id="PTHR14085:SF3">
    <property type="entry name" value="WD REPEAT-CONTAINING PROTEIN 46"/>
    <property type="match status" value="1"/>
</dbReference>
<dbReference type="STRING" id="944018.H8Z9Y7"/>
<dbReference type="InterPro" id="IPR040315">
    <property type="entry name" value="WDR46/Utp7"/>
</dbReference>
<dbReference type="SUPFAM" id="SSF50978">
    <property type="entry name" value="WD40 repeat-like"/>
    <property type="match status" value="1"/>
</dbReference>
<evidence type="ECO:0000256" key="3">
    <source>
        <dbReference type="ARBA" id="ARBA00022737"/>
    </source>
</evidence>
<evidence type="ECO:0000256" key="4">
    <source>
        <dbReference type="ARBA" id="ARBA00023242"/>
    </source>
</evidence>
<dbReference type="InterPro" id="IPR036322">
    <property type="entry name" value="WD40_repeat_dom_sf"/>
</dbReference>
<keyword evidence="4" id="KW-0539">Nucleus</keyword>
<dbReference type="GO" id="GO:0000462">
    <property type="term" value="P:maturation of SSU-rRNA from tricistronic rRNA transcript (SSU-rRNA, 5.8S rRNA, LSU-rRNA)"/>
    <property type="evidence" value="ECO:0007669"/>
    <property type="project" value="TreeGrafter"/>
</dbReference>
<dbReference type="GO" id="GO:0030686">
    <property type="term" value="C:90S preribosome"/>
    <property type="evidence" value="ECO:0007669"/>
    <property type="project" value="TreeGrafter"/>
</dbReference>
<dbReference type="EMBL" id="JH604633">
    <property type="protein sequence ID" value="EHY66768.1"/>
    <property type="molecule type" value="Genomic_DNA"/>
</dbReference>
<keyword evidence="8" id="KW-1185">Reference proteome</keyword>
<evidence type="ECO:0000313" key="6">
    <source>
        <dbReference type="EMBL" id="EHY66768.1"/>
    </source>
</evidence>
<dbReference type="SMART" id="SM01033">
    <property type="entry name" value="BING4CT"/>
    <property type="match status" value="1"/>
</dbReference>
<accession>A0A086J332</accession>
<accession>H8Z9Y7</accession>
<dbReference type="Proteomes" id="UP000005622">
    <property type="component" value="Unassembled WGS sequence"/>
</dbReference>
<evidence type="ECO:0000256" key="1">
    <source>
        <dbReference type="ARBA" id="ARBA00004604"/>
    </source>
</evidence>
<reference evidence="7" key="2">
    <citation type="submission" date="2012-10" db="EMBL/GenBank/DDBJ databases">
        <authorList>
            <consortium name="The Broad Institute Genome Sequencing Platform"/>
            <consortium name="The Broad Institute Genome Sequencing Center for Infectious Disease"/>
            <person name="Cuomo C."/>
            <person name="Troemel E."/>
            <person name="Walker B."/>
            <person name="Young S.K."/>
            <person name="Zeng Q."/>
            <person name="Gargeya S."/>
            <person name="Fitzgerald M."/>
            <person name="Haas B."/>
            <person name="Abouelleil A."/>
            <person name="Alvarado L."/>
            <person name="Arachchi H.M."/>
            <person name="Berlin A.M."/>
            <person name="Chapman S.B."/>
            <person name="Goldberg J."/>
            <person name="Griggs A."/>
            <person name="Gujja S."/>
            <person name="Hansen M."/>
            <person name="Howarth C."/>
            <person name="Imamovic A."/>
            <person name="Larimer J."/>
            <person name="McCowan C."/>
            <person name="Murphy C."/>
            <person name="Neiman D."/>
            <person name="Pearson M."/>
            <person name="Priest M."/>
            <person name="Roberts A."/>
            <person name="Saif S."/>
            <person name="Shea T."/>
            <person name="Sisk P."/>
            <person name="Sykes S."/>
            <person name="Wortman J."/>
            <person name="Nusbaum C."/>
            <person name="Birren B."/>
        </authorList>
    </citation>
    <scope>NUCLEOTIDE SEQUENCE</scope>
    <source>
        <strain evidence="7">ERTm6</strain>
    </source>
</reference>
<dbReference type="EMBL" id="AKIJ01000002">
    <property type="protein sequence ID" value="KFG26550.1"/>
    <property type="molecule type" value="Genomic_DNA"/>
</dbReference>
<dbReference type="Gene3D" id="2.130.10.10">
    <property type="entry name" value="YVTN repeat-like/Quinoprotein amine dehydrogenase"/>
    <property type="match status" value="1"/>
</dbReference>
<comment type="subcellular location">
    <subcellularLocation>
        <location evidence="1">Nucleus</location>
        <location evidence="1">Nucleolus</location>
    </subcellularLocation>
</comment>
<organism evidence="6">
    <name type="scientific">Nematocida ausubeli (strain ATCC PRA-371 / ERTm2)</name>
    <name type="common">Nematode killer fungus</name>
    <dbReference type="NCBI Taxonomy" id="1913371"/>
    <lineage>
        <taxon>Eukaryota</taxon>
        <taxon>Fungi</taxon>
        <taxon>Fungi incertae sedis</taxon>
        <taxon>Microsporidia</taxon>
        <taxon>Nematocida</taxon>
    </lineage>
</organism>
<protein>
    <recommendedName>
        <fullName evidence="5">BING4 C-terminal domain-containing protein</fullName>
    </recommendedName>
</protein>
<keyword evidence="3" id="KW-0677">Repeat</keyword>
<dbReference type="GO" id="GO:0032040">
    <property type="term" value="C:small-subunit processome"/>
    <property type="evidence" value="ECO:0007669"/>
    <property type="project" value="TreeGrafter"/>
</dbReference>
<feature type="domain" description="BING4 C-terminal" evidence="5">
    <location>
        <begin position="301"/>
        <end position="379"/>
    </location>
</feature>
<dbReference type="SMART" id="SM00320">
    <property type="entry name" value="WD40"/>
    <property type="match status" value="3"/>
</dbReference>
<dbReference type="AlphaFoldDB" id="H8Z9Y7"/>
<dbReference type="HOGENOM" id="CLU_022996_1_1_1"/>
<evidence type="ECO:0000313" key="7">
    <source>
        <dbReference type="EMBL" id="KFG26550.1"/>
    </source>
</evidence>
<evidence type="ECO:0000259" key="5">
    <source>
        <dbReference type="SMART" id="SM01033"/>
    </source>
</evidence>
<dbReference type="Proteomes" id="UP000054524">
    <property type="component" value="Unassembled WGS sequence"/>
</dbReference>
<dbReference type="Pfam" id="PF00400">
    <property type="entry name" value="WD40"/>
    <property type="match status" value="1"/>
</dbReference>
<name>H8Z9Y7_NEMA1</name>
<gene>
    <name evidence="6" type="ORF">NERG_00408</name>
    <name evidence="7" type="ORF">NESG_00701</name>
</gene>
<evidence type="ECO:0000256" key="2">
    <source>
        <dbReference type="ARBA" id="ARBA00022574"/>
    </source>
</evidence>
<evidence type="ECO:0000313" key="8">
    <source>
        <dbReference type="Proteomes" id="UP000054524"/>
    </source>
</evidence>
<keyword evidence="2" id="KW-0853">WD repeat</keyword>
<dbReference type="PANTHER" id="PTHR14085">
    <property type="entry name" value="WD-REPEAT PROTEIN BING4"/>
    <property type="match status" value="1"/>
</dbReference>
<reference evidence="7 8" key="3">
    <citation type="journal article" date="2014" name="Genome Announc.">
        <title>Genome Sequence of the Microsporidian Species Nematocida sp1 Strain ERTm6 (ATCC PRA-372).</title>
        <authorList>
            <person name="Bakowski M.A."/>
            <person name="Priest M."/>
            <person name="Young S."/>
            <person name="Cuomo C.A."/>
            <person name="Troemel E.R."/>
        </authorList>
    </citation>
    <scope>NUCLEOTIDE SEQUENCE [LARGE SCALE GENOMIC DNA]</scope>
    <source>
        <strain evidence="7 8">ERTm6</strain>
    </source>
</reference>
<dbReference type="InterPro" id="IPR015943">
    <property type="entry name" value="WD40/YVTN_repeat-like_dom_sf"/>
</dbReference>
<dbReference type="OrthoDB" id="10251154at2759"/>
<dbReference type="InterPro" id="IPR012952">
    <property type="entry name" value="BING4_C_dom"/>
</dbReference>
<proteinExistence type="predicted"/>
<reference evidence="6" key="1">
    <citation type="submission" date="2011-03" db="EMBL/GenBank/DDBJ databases">
        <title>The Genome Sequence of Nematocida sp1 strain ERTm2.</title>
        <authorList>
            <consortium name="The Broad Institute Genome Sequencing Platform"/>
            <consortium name="The Broad Institute Genome Sequencing Center for Infectious Disease"/>
            <person name="Cuomo C."/>
            <person name="Troemel E."/>
            <person name="Young S.K."/>
            <person name="Zeng Q."/>
            <person name="Gargeya S."/>
            <person name="Fitzgerald M."/>
            <person name="Haas B."/>
            <person name="Abouelleil A."/>
            <person name="Alvarado L."/>
            <person name="Arachchi H.M."/>
            <person name="Berlin A."/>
            <person name="Brown A."/>
            <person name="Chapman S.B."/>
            <person name="Chen Z."/>
            <person name="Dunbar C."/>
            <person name="Freedman E."/>
            <person name="Gearin G."/>
            <person name="Gellesch M."/>
            <person name="Goldberg J."/>
            <person name="Griggs A."/>
            <person name="Gujja S."/>
            <person name="Heilman E.R."/>
            <person name="Heiman D."/>
            <person name="Howarth C."/>
            <person name="Larson L."/>
            <person name="Lui A."/>
            <person name="MacDonald P.J.P."/>
            <person name="Mehta T."/>
            <person name="Montmayeur A."/>
            <person name="Murphy C."/>
            <person name="Neiman D."/>
            <person name="Pearson M."/>
            <person name="Priest M."/>
            <person name="Roberts A."/>
            <person name="Saif S."/>
            <person name="Shea T."/>
            <person name="Shenoy N."/>
            <person name="Sisk P."/>
            <person name="Stolte C."/>
            <person name="Sykes S."/>
            <person name="White J."/>
            <person name="Yandava C."/>
            <person name="Wortman J."/>
            <person name="Nusbaum C."/>
            <person name="Birren B."/>
        </authorList>
    </citation>
    <scope>NUCLEOTIDE SEQUENCE</scope>
    <source>
        <strain evidence="6">ERTm2</strain>
    </source>
</reference>
<dbReference type="Pfam" id="PF08149">
    <property type="entry name" value="BING4CT"/>
    <property type="match status" value="1"/>
</dbReference>
<dbReference type="InterPro" id="IPR001680">
    <property type="entry name" value="WD40_rpt"/>
</dbReference>
<sequence>MTLKKQQQEIQHQKDIKLWYSKSKDKYNILNTTKKGVIEAEGIVTSEEIMNSVDIGTKQKTYSLKMDNGPYTIRYSPSGDTVLYLGMEEVKSVNTLGMNVNAEIYLKDRIYDGTFLHSGEFYALAQSKAVYIYDKVGVELHVVREARDVRSIKFLQDHFLLASISENGYLRYQDTTIGKCVSEIKTKERNSKVEVDRTNGMVYLTGSSGTVSLWSPRAPEYLAKVLCHRSKVEHCKVSDDGRVLYTASRNEIKTWDIRNTFKPLSEMAMPGLVREMGVCQTGKLAVAQKSSVLVYSQSLQPEIQHHTGRDLATSLTFMPYEDILAVGSKSGIENIIVPGAGLPTYRRNENPHVSRKEKKNSEVRRILEKIPADMISLENEIGTEMKNIFEEEITPMKFETPAGKVRRLMKLNYG</sequence>